<feature type="region of interest" description="Disordered" evidence="1">
    <location>
        <begin position="1"/>
        <end position="21"/>
    </location>
</feature>
<accession>A0ABZ1CZG4</accession>
<dbReference type="EMBL" id="CP141885">
    <property type="protein sequence ID" value="WRT66943.1"/>
    <property type="molecule type" value="Genomic_DNA"/>
</dbReference>
<protein>
    <recommendedName>
        <fullName evidence="4">F-box domain-containing protein</fullName>
    </recommendedName>
</protein>
<evidence type="ECO:0000256" key="1">
    <source>
        <dbReference type="SAM" id="MobiDB-lite"/>
    </source>
</evidence>
<feature type="compositionally biased region" description="Polar residues" evidence="1">
    <location>
        <begin position="1"/>
        <end position="11"/>
    </location>
</feature>
<gene>
    <name evidence="2" type="ORF">IL334_003908</name>
</gene>
<dbReference type="RefSeq" id="XP_062791683.1">
    <property type="nucleotide sequence ID" value="XM_062935632.1"/>
</dbReference>
<dbReference type="CDD" id="cd09917">
    <property type="entry name" value="F-box_SF"/>
    <property type="match status" value="1"/>
</dbReference>
<dbReference type="GeneID" id="87956039"/>
<sequence>MSKSSDSTHVTTSRKVRPSPELPPEIWGRIISYLKRPMGSTGTIRNPNDFHQRDLARAMRVNKTFYRYAAPVLYERIILSDFLLLFDGIAEITPDSKHEEIGSPKLELFKHVKRLDIAYTSASTSNIIGPSLPPDILEQLNVPSPVLPAMTNDINLTFTATLKWLIGWAKSPDAPKLFPNLQNITVGSFGERHWDRYNSNFTKLDWVDMSNFQMTPELKEAAAALHHLFKQKLFGRYLATCSNVKYVCDHISSGPMSLVWNDHFPNDPMLQTRPTSGLPDVFVTHLLDQIHVGVWIFLAEGTTNKWIINPIFQSCSPAAQATVYTFIQTQIMTRRALSSMLSMDKTTKIEIYQARNPDMMYNAMCQISGATRDRNAYSDQDLWDIMKSWLGIQGPEEDFADFQLMEEDAGACPACGLEDGEV</sequence>
<keyword evidence="3" id="KW-1185">Reference proteome</keyword>
<evidence type="ECO:0008006" key="4">
    <source>
        <dbReference type="Google" id="ProtNLM"/>
    </source>
</evidence>
<name>A0ABZ1CZG4_9TREE</name>
<reference evidence="2 3" key="1">
    <citation type="submission" date="2024-01" db="EMBL/GenBank/DDBJ databases">
        <title>Comparative genomics of Cryptococcus and Kwoniella reveals pathogenesis evolution and contrasting modes of karyotype evolution via chromosome fusion or intercentromeric recombination.</title>
        <authorList>
            <person name="Coelho M.A."/>
            <person name="David-Palma M."/>
            <person name="Shea T."/>
            <person name="Bowers K."/>
            <person name="McGinley-Smith S."/>
            <person name="Mohammad A.W."/>
            <person name="Gnirke A."/>
            <person name="Yurkov A.M."/>
            <person name="Nowrousian M."/>
            <person name="Sun S."/>
            <person name="Cuomo C.A."/>
            <person name="Heitman J."/>
        </authorList>
    </citation>
    <scope>NUCLEOTIDE SEQUENCE [LARGE SCALE GENOMIC DNA]</scope>
    <source>
        <strain evidence="2">CBS 11374</strain>
    </source>
</reference>
<proteinExistence type="predicted"/>
<evidence type="ECO:0000313" key="2">
    <source>
        <dbReference type="EMBL" id="WRT66943.1"/>
    </source>
</evidence>
<evidence type="ECO:0000313" key="3">
    <source>
        <dbReference type="Proteomes" id="UP001329825"/>
    </source>
</evidence>
<dbReference type="Proteomes" id="UP001329825">
    <property type="component" value="Chromosome 5"/>
</dbReference>
<organism evidence="2 3">
    <name type="scientific">Kwoniella shivajii</name>
    <dbReference type="NCBI Taxonomy" id="564305"/>
    <lineage>
        <taxon>Eukaryota</taxon>
        <taxon>Fungi</taxon>
        <taxon>Dikarya</taxon>
        <taxon>Basidiomycota</taxon>
        <taxon>Agaricomycotina</taxon>
        <taxon>Tremellomycetes</taxon>
        <taxon>Tremellales</taxon>
        <taxon>Cryptococcaceae</taxon>
        <taxon>Kwoniella</taxon>
    </lineage>
</organism>